<reference evidence="1 2" key="1">
    <citation type="submission" date="2015-11" db="EMBL/GenBank/DDBJ databases">
        <title>Genomic analysis of 38 Legionella species identifies large and diverse effector repertoires.</title>
        <authorList>
            <person name="Burstein D."/>
            <person name="Amaro F."/>
            <person name="Zusman T."/>
            <person name="Lifshitz Z."/>
            <person name="Cohen O."/>
            <person name="Gilbert J.A."/>
            <person name="Pupko T."/>
            <person name="Shuman H.A."/>
            <person name="Segal G."/>
        </authorList>
    </citation>
    <scope>NUCLEOTIDE SEQUENCE [LARGE SCALE GENOMIC DNA]</scope>
    <source>
        <strain evidence="1 2">ORW</strain>
    </source>
</reference>
<evidence type="ECO:0000313" key="1">
    <source>
        <dbReference type="EMBL" id="KTC79580.1"/>
    </source>
</evidence>
<accession>A0A0W0S7K4</accession>
<dbReference type="PATRIC" id="fig|28084.5.peg.1736"/>
<dbReference type="Proteomes" id="UP000054921">
    <property type="component" value="Unassembled WGS sequence"/>
</dbReference>
<evidence type="ECO:0000313" key="2">
    <source>
        <dbReference type="Proteomes" id="UP000054921"/>
    </source>
</evidence>
<dbReference type="RefSeq" id="WP_058387694.1">
    <property type="nucleotide sequence ID" value="NZ_LNXW01000013.1"/>
</dbReference>
<organism evidence="1 2">
    <name type="scientific">Legionella cherrii</name>
    <dbReference type="NCBI Taxonomy" id="28084"/>
    <lineage>
        <taxon>Bacteria</taxon>
        <taxon>Pseudomonadati</taxon>
        <taxon>Pseudomonadota</taxon>
        <taxon>Gammaproteobacteria</taxon>
        <taxon>Legionellales</taxon>
        <taxon>Legionellaceae</taxon>
        <taxon>Legionella</taxon>
    </lineage>
</organism>
<sequence>MTDLLQIALHKTSNLLLKATSDKERHNLDNVIDILKFIKHEKHYEGDKLELSQEMFDKLIGGTVNTESVLEALETLHINGSNGKNGRPEQKCNKGQKRAGIAITTNMLEMLIEHSESAELLVSAMQMLDAVKFSPVMKNRILDAIKLYPDHINGIVHGVSLLADDDDLAMEYLSRLNSGNVKNAFTLANKISELEIEDQLTPGNIDMIFSGSLNDLATKAKEQSETDDKTKMTNCVSSSESVLSKVVPLLAKSEKFNTRTDVAGTLINNSFFKAIKPAKDQLMPSMNQSEDNLYSLD</sequence>
<dbReference type="EMBL" id="LNXW01000013">
    <property type="protein sequence ID" value="KTC79580.1"/>
    <property type="molecule type" value="Genomic_DNA"/>
</dbReference>
<name>A0A0W0S7K4_9GAMM</name>
<gene>
    <name evidence="1" type="ORF">Lche_1600</name>
</gene>
<comment type="caution">
    <text evidence="1">The sequence shown here is derived from an EMBL/GenBank/DDBJ whole genome shotgun (WGS) entry which is preliminary data.</text>
</comment>
<proteinExistence type="predicted"/>
<dbReference type="AlphaFoldDB" id="A0A0W0S7K4"/>
<protein>
    <submittedName>
        <fullName evidence="1">Uncharacterized protein</fullName>
    </submittedName>
</protein>